<dbReference type="InterPro" id="IPR050109">
    <property type="entry name" value="HTH-type_TetR-like_transc_reg"/>
</dbReference>
<dbReference type="SUPFAM" id="SSF46689">
    <property type="entry name" value="Homeodomain-like"/>
    <property type="match status" value="1"/>
</dbReference>
<evidence type="ECO:0000256" key="2">
    <source>
        <dbReference type="PROSITE-ProRule" id="PRU00335"/>
    </source>
</evidence>
<gene>
    <name evidence="4" type="ORF">EV137_2588</name>
</gene>
<dbReference type="PANTHER" id="PTHR30328:SF54">
    <property type="entry name" value="HTH-TYPE TRANSCRIPTIONAL REPRESSOR SCO4008"/>
    <property type="match status" value="1"/>
</dbReference>
<dbReference type="Pfam" id="PF17926">
    <property type="entry name" value="TetR_C_21"/>
    <property type="match status" value="1"/>
</dbReference>
<proteinExistence type="predicted"/>
<dbReference type="EMBL" id="SODU01000001">
    <property type="protein sequence ID" value="TDW95254.1"/>
    <property type="molecule type" value="Genomic_DNA"/>
</dbReference>
<sequence length="199" mass="21815">MSDRSTRRPRDAAATKALLLRAATEEFAEYGLAGARIDRIADRAGVNKRLIYVYFGDKDALFDAVVDDQAQAVVKAVPLEDGDLTQFAASRFDYVLANPEARRIAIWRAFERAEPTDAELASYRERLDVVAAAQRDGRLRADIPAADLFAIVLRMTESWLSAPAGLRAAVEDEASSARRLSEHRSALLAAVRSVVEPPG</sequence>
<dbReference type="RefSeq" id="WP_134001372.1">
    <property type="nucleotide sequence ID" value="NZ_SODU01000001.1"/>
</dbReference>
<name>A0ABY2FQ26_9ACTN</name>
<dbReference type="InterPro" id="IPR041467">
    <property type="entry name" value="Sco4008_C"/>
</dbReference>
<dbReference type="PANTHER" id="PTHR30328">
    <property type="entry name" value="TRANSCRIPTIONAL REPRESSOR"/>
    <property type="match status" value="1"/>
</dbReference>
<feature type="domain" description="HTH tetR-type" evidence="3">
    <location>
        <begin position="13"/>
        <end position="73"/>
    </location>
</feature>
<dbReference type="InterPro" id="IPR036271">
    <property type="entry name" value="Tet_transcr_reg_TetR-rel_C_sf"/>
</dbReference>
<dbReference type="PROSITE" id="PS50977">
    <property type="entry name" value="HTH_TETR_2"/>
    <property type="match status" value="1"/>
</dbReference>
<dbReference type="InterPro" id="IPR009057">
    <property type="entry name" value="Homeodomain-like_sf"/>
</dbReference>
<organism evidence="4 5">
    <name type="scientific">Kribbella pratensis</name>
    <dbReference type="NCBI Taxonomy" id="2512112"/>
    <lineage>
        <taxon>Bacteria</taxon>
        <taxon>Bacillati</taxon>
        <taxon>Actinomycetota</taxon>
        <taxon>Actinomycetes</taxon>
        <taxon>Propionibacteriales</taxon>
        <taxon>Kribbellaceae</taxon>
        <taxon>Kribbella</taxon>
    </lineage>
</organism>
<evidence type="ECO:0000259" key="3">
    <source>
        <dbReference type="PROSITE" id="PS50977"/>
    </source>
</evidence>
<comment type="caution">
    <text evidence="4">The sequence shown here is derived from an EMBL/GenBank/DDBJ whole genome shotgun (WGS) entry which is preliminary data.</text>
</comment>
<accession>A0ABY2FQ26</accession>
<feature type="DNA-binding region" description="H-T-H motif" evidence="2">
    <location>
        <begin position="36"/>
        <end position="55"/>
    </location>
</feature>
<dbReference type="Pfam" id="PF00440">
    <property type="entry name" value="TetR_N"/>
    <property type="match status" value="1"/>
</dbReference>
<dbReference type="Gene3D" id="1.10.357.10">
    <property type="entry name" value="Tetracycline Repressor, domain 2"/>
    <property type="match status" value="1"/>
</dbReference>
<keyword evidence="1 2" id="KW-0238">DNA-binding</keyword>
<dbReference type="Proteomes" id="UP000295060">
    <property type="component" value="Unassembled WGS sequence"/>
</dbReference>
<evidence type="ECO:0000313" key="4">
    <source>
        <dbReference type="EMBL" id="TDW95254.1"/>
    </source>
</evidence>
<reference evidence="4 5" key="1">
    <citation type="submission" date="2019-03" db="EMBL/GenBank/DDBJ databases">
        <title>Genomic Encyclopedia of Type Strains, Phase III (KMG-III): the genomes of soil and plant-associated and newly described type strains.</title>
        <authorList>
            <person name="Whitman W."/>
        </authorList>
    </citation>
    <scope>NUCLEOTIDE SEQUENCE [LARGE SCALE GENOMIC DNA]</scope>
    <source>
        <strain evidence="4 5">VKMAc-2574</strain>
    </source>
</reference>
<keyword evidence="5" id="KW-1185">Reference proteome</keyword>
<evidence type="ECO:0000256" key="1">
    <source>
        <dbReference type="ARBA" id="ARBA00023125"/>
    </source>
</evidence>
<evidence type="ECO:0000313" key="5">
    <source>
        <dbReference type="Proteomes" id="UP000295060"/>
    </source>
</evidence>
<dbReference type="PRINTS" id="PR00455">
    <property type="entry name" value="HTHTETR"/>
</dbReference>
<dbReference type="InterPro" id="IPR001647">
    <property type="entry name" value="HTH_TetR"/>
</dbReference>
<dbReference type="SUPFAM" id="SSF48498">
    <property type="entry name" value="Tetracyclin repressor-like, C-terminal domain"/>
    <property type="match status" value="1"/>
</dbReference>
<protein>
    <submittedName>
        <fullName evidence="4">TetR family transcriptional regulator</fullName>
    </submittedName>
</protein>